<feature type="transmembrane region" description="Helical" evidence="1">
    <location>
        <begin position="128"/>
        <end position="149"/>
    </location>
</feature>
<feature type="transmembrane region" description="Helical" evidence="1">
    <location>
        <begin position="67"/>
        <end position="85"/>
    </location>
</feature>
<dbReference type="PANTHER" id="PTHR36833:SF2">
    <property type="entry name" value="SLR0610 PROTEIN"/>
    <property type="match status" value="1"/>
</dbReference>
<evidence type="ECO:0000313" key="3">
    <source>
        <dbReference type="Proteomes" id="UP000620633"/>
    </source>
</evidence>
<dbReference type="Proteomes" id="UP000620633">
    <property type="component" value="Unassembled WGS sequence"/>
</dbReference>
<gene>
    <name evidence="2" type="ORF">GCM10008961_33770</name>
</gene>
<feature type="transmembrane region" description="Helical" evidence="1">
    <location>
        <begin position="29"/>
        <end position="52"/>
    </location>
</feature>
<dbReference type="EMBL" id="BMQO01000025">
    <property type="protein sequence ID" value="GGS39595.1"/>
    <property type="molecule type" value="Genomic_DNA"/>
</dbReference>
<comment type="caution">
    <text evidence="2">The sequence shown here is derived from an EMBL/GenBank/DDBJ whole genome shotgun (WGS) entry which is preliminary data.</text>
</comment>
<evidence type="ECO:0000313" key="2">
    <source>
        <dbReference type="EMBL" id="GGS39595.1"/>
    </source>
</evidence>
<dbReference type="InterPro" id="IPR010390">
    <property type="entry name" value="ABC-2_transporter-like"/>
</dbReference>
<dbReference type="Pfam" id="PF06182">
    <property type="entry name" value="ABC2_membrane_6"/>
    <property type="match status" value="1"/>
</dbReference>
<keyword evidence="1" id="KW-0472">Membrane</keyword>
<feature type="transmembrane region" description="Helical" evidence="1">
    <location>
        <begin position="198"/>
        <end position="218"/>
    </location>
</feature>
<name>A0ABQ2ST12_9DEIO</name>
<organism evidence="2 3">
    <name type="scientific">Deinococcus knuensis</name>
    <dbReference type="NCBI Taxonomy" id="1837380"/>
    <lineage>
        <taxon>Bacteria</taxon>
        <taxon>Thermotogati</taxon>
        <taxon>Deinococcota</taxon>
        <taxon>Deinococci</taxon>
        <taxon>Deinococcales</taxon>
        <taxon>Deinococcaceae</taxon>
        <taxon>Deinococcus</taxon>
    </lineage>
</organism>
<feature type="transmembrane region" description="Helical" evidence="1">
    <location>
        <begin position="230"/>
        <end position="253"/>
    </location>
</feature>
<keyword evidence="1" id="KW-1133">Transmembrane helix</keyword>
<keyword evidence="1" id="KW-0812">Transmembrane</keyword>
<proteinExistence type="predicted"/>
<reference evidence="3" key="1">
    <citation type="journal article" date="2019" name="Int. J. Syst. Evol. Microbiol.">
        <title>The Global Catalogue of Microorganisms (GCM) 10K type strain sequencing project: providing services to taxonomists for standard genome sequencing and annotation.</title>
        <authorList>
            <consortium name="The Broad Institute Genomics Platform"/>
            <consortium name="The Broad Institute Genome Sequencing Center for Infectious Disease"/>
            <person name="Wu L."/>
            <person name="Ma J."/>
        </authorList>
    </citation>
    <scope>NUCLEOTIDE SEQUENCE [LARGE SCALE GENOMIC DNA]</scope>
    <source>
        <strain evidence="3">JCM 31406</strain>
    </source>
</reference>
<accession>A0ABQ2ST12</accession>
<evidence type="ECO:0000256" key="1">
    <source>
        <dbReference type="SAM" id="Phobius"/>
    </source>
</evidence>
<dbReference type="PANTHER" id="PTHR36833">
    <property type="entry name" value="SLR0610 PROTEIN-RELATED"/>
    <property type="match status" value="1"/>
</dbReference>
<feature type="transmembrane region" description="Helical" evidence="1">
    <location>
        <begin position="155"/>
        <end position="178"/>
    </location>
</feature>
<keyword evidence="3" id="KW-1185">Reference proteome</keyword>
<protein>
    <submittedName>
        <fullName evidence="2">ABC transporter permease</fullName>
    </submittedName>
</protein>
<sequence length="265" mass="28062">MCRVTRYLRLLRIFTGATLSAQLEYRANFVGALLASLGEVGVALLGLGIVFGQPGITSVGGWSFREALLVTGFFMLTEGVISVFIQPNMSKIADAIRTGSMDFTLLKPIDAQFGVSARHLNVLRAPDLLIGLGLIAYAASGLSVTPLAVLGAALLYASAVVIVYCIWLALSTTAFWFVKTQNVAELFNGVFGAARFPVSAFPLPVRAFLTFVVPVAFITTVPAQAMTGELAWSVALASPVVAAALFVATRLFWLRAVGSYTSASS</sequence>